<feature type="compositionally biased region" description="Polar residues" evidence="1">
    <location>
        <begin position="124"/>
        <end position="133"/>
    </location>
</feature>
<protein>
    <submittedName>
        <fullName evidence="2">Uncharacterized protein</fullName>
    </submittedName>
</protein>
<name>A0A225VMF6_9STRA</name>
<dbReference type="EMBL" id="NBNE01003921">
    <property type="protein sequence ID" value="OWZ06535.1"/>
    <property type="molecule type" value="Genomic_DNA"/>
</dbReference>
<organism evidence="2 3">
    <name type="scientific">Phytophthora megakarya</name>
    <dbReference type="NCBI Taxonomy" id="4795"/>
    <lineage>
        <taxon>Eukaryota</taxon>
        <taxon>Sar</taxon>
        <taxon>Stramenopiles</taxon>
        <taxon>Oomycota</taxon>
        <taxon>Peronosporomycetes</taxon>
        <taxon>Peronosporales</taxon>
        <taxon>Peronosporaceae</taxon>
        <taxon>Phytophthora</taxon>
    </lineage>
</organism>
<proteinExistence type="predicted"/>
<dbReference type="Proteomes" id="UP000198211">
    <property type="component" value="Unassembled WGS sequence"/>
</dbReference>
<comment type="caution">
    <text evidence="2">The sequence shown here is derived from an EMBL/GenBank/DDBJ whole genome shotgun (WGS) entry which is preliminary data.</text>
</comment>
<accession>A0A225VMF6</accession>
<reference evidence="3" key="1">
    <citation type="submission" date="2017-03" db="EMBL/GenBank/DDBJ databases">
        <title>Phytopthora megakarya and P. palmivora, two closely related causual agents of cacao black pod achieved similar genome size and gene model numbers by different mechanisms.</title>
        <authorList>
            <person name="Ali S."/>
            <person name="Shao J."/>
            <person name="Larry D.J."/>
            <person name="Kronmiller B."/>
            <person name="Shen D."/>
            <person name="Strem M.D."/>
            <person name="Melnick R.L."/>
            <person name="Guiltinan M.J."/>
            <person name="Tyler B.M."/>
            <person name="Meinhardt L.W."/>
            <person name="Bailey B.A."/>
        </authorList>
    </citation>
    <scope>NUCLEOTIDE SEQUENCE [LARGE SCALE GENOMIC DNA]</scope>
    <source>
        <strain evidence="3">zdho120</strain>
    </source>
</reference>
<dbReference type="AlphaFoldDB" id="A0A225VMF6"/>
<feature type="region of interest" description="Disordered" evidence="1">
    <location>
        <begin position="101"/>
        <end position="133"/>
    </location>
</feature>
<keyword evidence="3" id="KW-1185">Reference proteome</keyword>
<evidence type="ECO:0000256" key="1">
    <source>
        <dbReference type="SAM" id="MobiDB-lite"/>
    </source>
</evidence>
<feature type="compositionally biased region" description="Polar residues" evidence="1">
    <location>
        <begin position="104"/>
        <end position="117"/>
    </location>
</feature>
<evidence type="ECO:0000313" key="2">
    <source>
        <dbReference type="EMBL" id="OWZ06535.1"/>
    </source>
</evidence>
<sequence>MNDIAPLNPAACKERKGPWRGTKPAGFLKHPELFVKECIGVDVSIRVMNGAKWRGVLQEVRDNGDVMVRPAQELLYDEPDGPELPEKLLVKSDILWLRRHTNDTDNVSGRSASNQPQEEPAGTPSATKIQQEP</sequence>
<dbReference type="OrthoDB" id="91865at2759"/>
<evidence type="ECO:0000313" key="3">
    <source>
        <dbReference type="Proteomes" id="UP000198211"/>
    </source>
</evidence>
<gene>
    <name evidence="2" type="ORF">PHMEG_00021192</name>
</gene>